<dbReference type="Pfam" id="PF01470">
    <property type="entry name" value="Peptidase_C15"/>
    <property type="match status" value="1"/>
</dbReference>
<evidence type="ECO:0000256" key="10">
    <source>
        <dbReference type="PROSITE-ProRule" id="PRU10076"/>
    </source>
</evidence>
<dbReference type="InterPro" id="IPR033693">
    <property type="entry name" value="PGPEP1_Glu_AS"/>
</dbReference>
<dbReference type="InterPro" id="IPR000816">
    <property type="entry name" value="Peptidase_C15"/>
</dbReference>
<feature type="active site" evidence="9 10">
    <location>
        <position position="78"/>
    </location>
</feature>
<protein>
    <recommendedName>
        <fullName evidence="9">Pyrrolidone-carboxylate peptidase</fullName>
        <ecNumber evidence="9">3.4.19.3</ecNumber>
    </recommendedName>
    <alternativeName>
        <fullName evidence="9">5-oxoprolyl-peptidase</fullName>
    </alternativeName>
    <alternativeName>
        <fullName evidence="9">Pyroglutamyl-peptidase I</fullName>
        <shortName evidence="9">PGP-I</shortName>
        <shortName evidence="9">Pyrase</shortName>
    </alternativeName>
</protein>
<evidence type="ECO:0000256" key="3">
    <source>
        <dbReference type="ARBA" id="ARBA00004496"/>
    </source>
</evidence>
<evidence type="ECO:0000313" key="15">
    <source>
        <dbReference type="Proteomes" id="UP000321425"/>
    </source>
</evidence>
<dbReference type="EMBL" id="BJUX01000005">
    <property type="protein sequence ID" value="GEK88701.1"/>
    <property type="molecule type" value="Genomic_DNA"/>
</dbReference>
<evidence type="ECO:0000256" key="1">
    <source>
        <dbReference type="ARBA" id="ARBA00001770"/>
    </source>
</evidence>
<dbReference type="PROSITE" id="PS01334">
    <property type="entry name" value="PYRASE_CYS"/>
    <property type="match status" value="1"/>
</dbReference>
<dbReference type="NCBIfam" id="TIGR00504">
    <property type="entry name" value="pyro_pdase"/>
    <property type="match status" value="1"/>
</dbReference>
<evidence type="ECO:0000256" key="11">
    <source>
        <dbReference type="PROSITE-ProRule" id="PRU10077"/>
    </source>
</evidence>
<evidence type="ECO:0000256" key="2">
    <source>
        <dbReference type="ARBA" id="ARBA00002280"/>
    </source>
</evidence>
<organism evidence="13 14">
    <name type="scientific">Alkalibacterium putridalgicola</name>
    <dbReference type="NCBI Taxonomy" id="426703"/>
    <lineage>
        <taxon>Bacteria</taxon>
        <taxon>Bacillati</taxon>
        <taxon>Bacillota</taxon>
        <taxon>Bacilli</taxon>
        <taxon>Lactobacillales</taxon>
        <taxon>Carnobacteriaceae</taxon>
        <taxon>Alkalibacterium</taxon>
    </lineage>
</organism>
<comment type="catalytic activity">
    <reaction evidence="1 9 10">
        <text>Release of an N-terminal pyroglutamyl group from a polypeptide, the second amino acid generally not being Pro.</text>
        <dbReference type="EC" id="3.4.19.3"/>
    </reaction>
</comment>
<proteinExistence type="inferred from homology"/>
<dbReference type="EMBL" id="FOBL01000042">
    <property type="protein sequence ID" value="SEM26482.1"/>
    <property type="molecule type" value="Genomic_DNA"/>
</dbReference>
<dbReference type="FunFam" id="3.40.630.20:FF:000001">
    <property type="entry name" value="Pyrrolidone-carboxylate peptidase"/>
    <property type="match status" value="1"/>
</dbReference>
<comment type="subcellular location">
    <subcellularLocation>
        <location evidence="3 9">Cytoplasm</location>
    </subcellularLocation>
</comment>
<dbReference type="RefSeq" id="WP_091489711.1">
    <property type="nucleotide sequence ID" value="NZ_BJUX01000005.1"/>
</dbReference>
<dbReference type="Gene3D" id="3.40.630.20">
    <property type="entry name" value="Peptidase C15, pyroglutamyl peptidase I-like"/>
    <property type="match status" value="1"/>
</dbReference>
<evidence type="ECO:0000313" key="13">
    <source>
        <dbReference type="EMBL" id="SEM26482.1"/>
    </source>
</evidence>
<dbReference type="InterPro" id="IPR033694">
    <property type="entry name" value="PGPEP1_Cys_AS"/>
</dbReference>
<dbReference type="NCBIfam" id="NF009676">
    <property type="entry name" value="PRK13197.1"/>
    <property type="match status" value="1"/>
</dbReference>
<accession>A0A1H7WXZ0</accession>
<dbReference type="PANTHER" id="PTHR23402:SF1">
    <property type="entry name" value="PYROGLUTAMYL-PEPTIDASE I"/>
    <property type="match status" value="1"/>
</dbReference>
<reference evidence="12 15" key="2">
    <citation type="submission" date="2019-07" db="EMBL/GenBank/DDBJ databases">
        <title>Whole genome shotgun sequence of Alkalibacterium putridalgicola NBRC 103243.</title>
        <authorList>
            <person name="Hosoyama A."/>
            <person name="Uohara A."/>
            <person name="Ohji S."/>
            <person name="Ichikawa N."/>
        </authorList>
    </citation>
    <scope>NUCLEOTIDE SEQUENCE [LARGE SCALE GENOMIC DNA]</scope>
    <source>
        <strain evidence="12 15">NBRC 103243</strain>
    </source>
</reference>
<dbReference type="HAMAP" id="MF_00417">
    <property type="entry name" value="Pyrrolid_peptidase"/>
    <property type="match status" value="1"/>
</dbReference>
<keyword evidence="7 9" id="KW-0378">Hydrolase</keyword>
<dbReference type="GO" id="GO:0016920">
    <property type="term" value="F:pyroglutamyl-peptidase activity"/>
    <property type="evidence" value="ECO:0007669"/>
    <property type="project" value="UniProtKB-UniRule"/>
</dbReference>
<dbReference type="STRING" id="426703.SAMN04488100_1422"/>
<dbReference type="InterPro" id="IPR029762">
    <property type="entry name" value="PGP-I_bact-type"/>
</dbReference>
<evidence type="ECO:0000313" key="12">
    <source>
        <dbReference type="EMBL" id="GEK88701.1"/>
    </source>
</evidence>
<name>A0A1H7WXZ0_9LACT</name>
<sequence length="215" mass="23634">MKILISGFDPFGGEKINPAYEAVKRLPDSIMGAEIVKMEIPTVFHLAAEVLEEKVRQVDPDVILCIGQAGGRYGITPERVAINVDDAGIPDNEHKQPIDEKIKEDGPDAYFSSLPIKAMVEKMKEAKIPASISNSAGTFVCNHIMYQILYIIDKNYPDKTGGFIHCPFIPEQVVDKPNQPSMNLVDIVSGLEAGIEAIIERYGKEDVKEIGGTIH</sequence>
<reference evidence="13 14" key="1">
    <citation type="submission" date="2016-10" db="EMBL/GenBank/DDBJ databases">
        <authorList>
            <person name="de Groot N.N."/>
        </authorList>
    </citation>
    <scope>NUCLEOTIDE SEQUENCE [LARGE SCALE GENOMIC DNA]</scope>
    <source>
        <strain evidence="13 14">DSM 19182</strain>
    </source>
</reference>
<feature type="active site" evidence="9">
    <location>
        <position position="165"/>
    </location>
</feature>
<dbReference type="PANTHER" id="PTHR23402">
    <property type="entry name" value="PROTEASE FAMILY C15 PYROGLUTAMYL-PEPTIDASE I-RELATED"/>
    <property type="match status" value="1"/>
</dbReference>
<dbReference type="EC" id="3.4.19.3" evidence="9"/>
<keyword evidence="8 9" id="KW-0788">Thiol protease</keyword>
<dbReference type="InterPro" id="IPR016125">
    <property type="entry name" value="Peptidase_C15-like"/>
</dbReference>
<dbReference type="InterPro" id="IPR036440">
    <property type="entry name" value="Peptidase_C15-like_sf"/>
</dbReference>
<dbReference type="SUPFAM" id="SSF53182">
    <property type="entry name" value="Pyrrolidone carboxyl peptidase (pyroglutamate aminopeptidase)"/>
    <property type="match status" value="1"/>
</dbReference>
<evidence type="ECO:0000256" key="9">
    <source>
        <dbReference type="HAMAP-Rule" id="MF_00417"/>
    </source>
</evidence>
<evidence type="ECO:0000256" key="6">
    <source>
        <dbReference type="ARBA" id="ARBA00022670"/>
    </source>
</evidence>
<dbReference type="Proteomes" id="UP000198548">
    <property type="component" value="Unassembled WGS sequence"/>
</dbReference>
<keyword evidence="15" id="KW-1185">Reference proteome</keyword>
<dbReference type="GO" id="GO:0005829">
    <property type="term" value="C:cytosol"/>
    <property type="evidence" value="ECO:0007669"/>
    <property type="project" value="InterPro"/>
</dbReference>
<evidence type="ECO:0000256" key="8">
    <source>
        <dbReference type="ARBA" id="ARBA00022807"/>
    </source>
</evidence>
<comment type="subunit">
    <text evidence="9">Homotetramer.</text>
</comment>
<dbReference type="PROSITE" id="PS01333">
    <property type="entry name" value="PYRASE_GLU"/>
    <property type="match status" value="1"/>
</dbReference>
<dbReference type="Proteomes" id="UP000321425">
    <property type="component" value="Unassembled WGS sequence"/>
</dbReference>
<dbReference type="GO" id="GO:0006508">
    <property type="term" value="P:proteolysis"/>
    <property type="evidence" value="ECO:0007669"/>
    <property type="project" value="UniProtKB-KW"/>
</dbReference>
<comment type="function">
    <text evidence="2 9">Removes 5-oxoproline from various penultimate amino acid residues except L-proline.</text>
</comment>
<dbReference type="PRINTS" id="PR00706">
    <property type="entry name" value="PYROGLUPTASE"/>
</dbReference>
<dbReference type="AlphaFoldDB" id="A0A1H7WXZ0"/>
<gene>
    <name evidence="9 12" type="primary">pcp</name>
    <name evidence="12" type="ORF">APU01nite_07400</name>
    <name evidence="13" type="ORF">SAMN04488100_1422</name>
</gene>
<evidence type="ECO:0000256" key="5">
    <source>
        <dbReference type="ARBA" id="ARBA00022490"/>
    </source>
</evidence>
<dbReference type="PIRSF" id="PIRSF015592">
    <property type="entry name" value="Prld-crbxl_pptds"/>
    <property type="match status" value="1"/>
</dbReference>
<keyword evidence="5 9" id="KW-0963">Cytoplasm</keyword>
<keyword evidence="6 9" id="KW-0645">Protease</keyword>
<evidence type="ECO:0000256" key="7">
    <source>
        <dbReference type="ARBA" id="ARBA00022801"/>
    </source>
</evidence>
<evidence type="ECO:0000313" key="14">
    <source>
        <dbReference type="Proteomes" id="UP000198548"/>
    </source>
</evidence>
<feature type="active site" evidence="9 11">
    <location>
        <position position="141"/>
    </location>
</feature>
<dbReference type="OrthoDB" id="9779738at2"/>
<comment type="similarity">
    <text evidence="4 9">Belongs to the peptidase C15 family.</text>
</comment>
<dbReference type="CDD" id="cd00501">
    <property type="entry name" value="Peptidase_C15"/>
    <property type="match status" value="1"/>
</dbReference>
<evidence type="ECO:0000256" key="4">
    <source>
        <dbReference type="ARBA" id="ARBA00006641"/>
    </source>
</evidence>